<evidence type="ECO:0000313" key="5">
    <source>
        <dbReference type="Proteomes" id="UP001620645"/>
    </source>
</evidence>
<evidence type="ECO:0000313" key="4">
    <source>
        <dbReference type="EMBL" id="KAL3083614.1"/>
    </source>
</evidence>
<keyword evidence="2" id="KW-1133">Transmembrane helix</keyword>
<dbReference type="InterPro" id="IPR055510">
    <property type="entry name" value="DUF7083"/>
</dbReference>
<comment type="caution">
    <text evidence="4">The sequence shown here is derived from an EMBL/GenBank/DDBJ whole genome shotgun (WGS) entry which is preliminary data.</text>
</comment>
<dbReference type="AlphaFoldDB" id="A0ABD2IUG9"/>
<dbReference type="Pfam" id="PF23309">
    <property type="entry name" value="DUF7083"/>
    <property type="match status" value="1"/>
</dbReference>
<sequence>MTTKEELKAILDAQQKEFTDLLSTILSKNVPSNNSDLFSKINGQIPDFEYDPEADSTFALWYERFGPFIEKDGQVLDDDIKCDIKSIFVRRFECFQLACAPTQNVLDFGAIVNARCERAEMTLSKEEVKCMIFISGLTDAHKDLRQECLRQLEKARATTPPQDIKLEKLFEECRAILSLKNSSAALADEWDEDQGEEEEQAQGVDEEEEQGDEDEGEEEEEEDNEEHVGQGEEEGEDEEGDEEQEEERVDEGDEDQGEEEEQAQGVGEEEEQGDEDEGEEEGDDEEQEGQGDEEEEEEGAEQEESDEEEEEEGEEEEESDEEEKEEGEEQEESNEEEEGQGDEKEEEQGEDEQEEKGDEEEGGEKDVEEAGDEEGKEKRDGDDQQDGEEVPKKTRCLCALSLILLVEYAIILWIIFGYVKKRLRPHKEIFICSDCWILVFDFLAPSQLGLEIALINRRFDRIVDEHFKTRKWKLGFMRICHKIGENGTKQMQIVNSDENPLPIPQNPLPNKVIGFEGLTITYIDQNAVAFLRRFRRIFAFSSIYLVITENVCVSEFVLLNVLPMLRDSIDVMYLNTIAFRRLRQLAPLLLNDCPSLHTVIFKDAILPEFPPDDSANASDGQAMTKWLFTPRPDGLPKVLTSHDFSVAQWSSTMEQLIEAFSNASSPITFRINFLSSSLIDFVVPFDLINEVTGEKLALQQYGTDGFLLSRCPIGWDQRKWQNVWKELSARQNPIDIRIEDGGYDDGLLDDTPAPSDDQQQK</sequence>
<accession>A0ABD2IUG9</accession>
<name>A0ABD2IUG9_HETSC</name>
<dbReference type="EMBL" id="JBICCN010000252">
    <property type="protein sequence ID" value="KAL3083614.1"/>
    <property type="molecule type" value="Genomic_DNA"/>
</dbReference>
<evidence type="ECO:0000259" key="3">
    <source>
        <dbReference type="Pfam" id="PF23309"/>
    </source>
</evidence>
<feature type="compositionally biased region" description="Basic and acidic residues" evidence="1">
    <location>
        <begin position="373"/>
        <end position="382"/>
    </location>
</feature>
<evidence type="ECO:0000256" key="2">
    <source>
        <dbReference type="SAM" id="Phobius"/>
    </source>
</evidence>
<protein>
    <recommendedName>
        <fullName evidence="3">DUF7083 domain-containing protein</fullName>
    </recommendedName>
</protein>
<keyword evidence="2" id="KW-0812">Transmembrane</keyword>
<gene>
    <name evidence="4" type="ORF">niasHS_008268</name>
</gene>
<keyword evidence="2" id="KW-0472">Membrane</keyword>
<feature type="domain" description="DUF7083" evidence="3">
    <location>
        <begin position="38"/>
        <end position="82"/>
    </location>
</feature>
<feature type="region of interest" description="Disordered" evidence="1">
    <location>
        <begin position="742"/>
        <end position="761"/>
    </location>
</feature>
<keyword evidence="5" id="KW-1185">Reference proteome</keyword>
<feature type="transmembrane region" description="Helical" evidence="2">
    <location>
        <begin position="537"/>
        <end position="559"/>
    </location>
</feature>
<feature type="transmembrane region" description="Helical" evidence="2">
    <location>
        <begin position="399"/>
        <end position="419"/>
    </location>
</feature>
<dbReference type="Proteomes" id="UP001620645">
    <property type="component" value="Unassembled WGS sequence"/>
</dbReference>
<feature type="region of interest" description="Disordered" evidence="1">
    <location>
        <begin position="187"/>
        <end position="390"/>
    </location>
</feature>
<evidence type="ECO:0000256" key="1">
    <source>
        <dbReference type="SAM" id="MobiDB-lite"/>
    </source>
</evidence>
<reference evidence="4 5" key="1">
    <citation type="submission" date="2024-10" db="EMBL/GenBank/DDBJ databases">
        <authorList>
            <person name="Kim D."/>
        </authorList>
    </citation>
    <scope>NUCLEOTIDE SEQUENCE [LARGE SCALE GENOMIC DNA]</scope>
    <source>
        <strain evidence="4">Taebaek</strain>
    </source>
</reference>
<proteinExistence type="predicted"/>
<organism evidence="4 5">
    <name type="scientific">Heterodera schachtii</name>
    <name type="common">Sugarbeet cyst nematode worm</name>
    <name type="synonym">Tylenchus schachtii</name>
    <dbReference type="NCBI Taxonomy" id="97005"/>
    <lineage>
        <taxon>Eukaryota</taxon>
        <taxon>Metazoa</taxon>
        <taxon>Ecdysozoa</taxon>
        <taxon>Nematoda</taxon>
        <taxon>Chromadorea</taxon>
        <taxon>Rhabditida</taxon>
        <taxon>Tylenchina</taxon>
        <taxon>Tylenchomorpha</taxon>
        <taxon>Tylenchoidea</taxon>
        <taxon>Heteroderidae</taxon>
        <taxon>Heteroderinae</taxon>
        <taxon>Heterodera</taxon>
    </lineage>
</organism>
<feature type="compositionally biased region" description="Acidic residues" evidence="1">
    <location>
        <begin position="188"/>
        <end position="372"/>
    </location>
</feature>